<name>A0A939JVX8_9BACT</name>
<accession>A0A939JVX8</accession>
<keyword evidence="3" id="KW-1185">Reference proteome</keyword>
<dbReference type="InterPro" id="IPR036116">
    <property type="entry name" value="FN3_sf"/>
</dbReference>
<dbReference type="SMART" id="SM00060">
    <property type="entry name" value="FN3"/>
    <property type="match status" value="3"/>
</dbReference>
<dbReference type="EMBL" id="JAFMYU010000001">
    <property type="protein sequence ID" value="MBO0929424.1"/>
    <property type="molecule type" value="Genomic_DNA"/>
</dbReference>
<protein>
    <recommendedName>
        <fullName evidence="1">Fibronectin type-III domain-containing protein</fullName>
    </recommendedName>
</protein>
<dbReference type="SUPFAM" id="SSF49265">
    <property type="entry name" value="Fibronectin type III"/>
    <property type="match status" value="2"/>
</dbReference>
<evidence type="ECO:0000259" key="1">
    <source>
        <dbReference type="PROSITE" id="PS50853"/>
    </source>
</evidence>
<dbReference type="InterPro" id="IPR003961">
    <property type="entry name" value="FN3_dom"/>
</dbReference>
<organism evidence="2 3">
    <name type="scientific">Fibrella aquatilis</name>
    <dbReference type="NCBI Taxonomy" id="2817059"/>
    <lineage>
        <taxon>Bacteria</taxon>
        <taxon>Pseudomonadati</taxon>
        <taxon>Bacteroidota</taxon>
        <taxon>Cytophagia</taxon>
        <taxon>Cytophagales</taxon>
        <taxon>Spirosomataceae</taxon>
        <taxon>Fibrella</taxon>
    </lineage>
</organism>
<sequence length="723" mass="80468">MSTIRHCFLIGLLTALLGLAGRAVGQPTRPRATAPHSVTVEPPHLFINAFNYGDSIVLRWNVDRGAFWLAGNKRGYVLERIEYAGTQLAPVRKRVRLATIRPWSLDSMKQHLARNDRFVAIAAQILHGKLNTKPNKGAMAGFYQTYERQQGQFLTAAMAAEFSAGAATALGLRWVDRTINNNAARYEYRLWMNPGLKPRPTDLKDTATVVVSPRIVTALAAPQVVGVDAGDSVLTIKWLKQSNMGTYSGYYIERSTDGKTFKRLNDVPYVASKRDTATLESGEPLNPNEVTYLDSVRVNYRKLYYRIIGINSFADLSPVSKVIVGSGRDLTPPRPPIDIRKKVEDNRRIVLTWTLPKPAPDLKGFYIGQSNEYGGPYKPLMKTLLPSSARTFVNDKPVPYLGKYYVVAVVDTAGNTAFSYPVAALIDDKTPPAAPKRLTAKVDTNGIVTLRWPASTEPDALGYKLYRSYQRNNEYYQQRTCDILTDSAFVDTLPLRTLTRQAYYKLVAVDLSNNHSLFSEPIVVDIPDKVPPATPVIKNAVVLNSGIQLTLIPSLSEDVTKHTLYRREQGSGWQPIRTIPGNPQGIITHFDSTLTHQQTYEYSLIATDGGGRQSERSFVVTAHYVNLTKLNAPTPAQVRAVYDPGQKGIVLSWKTGDYDGPVQFMIYRGVNREGPLQYQLVDQANRFVDHDLPEAGTYTYAVQLIAPNRKSALSQPAQITYKP</sequence>
<dbReference type="Proteomes" id="UP000664795">
    <property type="component" value="Unassembled WGS sequence"/>
</dbReference>
<evidence type="ECO:0000313" key="3">
    <source>
        <dbReference type="Proteomes" id="UP000664795"/>
    </source>
</evidence>
<dbReference type="RefSeq" id="WP_207333395.1">
    <property type="nucleotide sequence ID" value="NZ_JAFMYU010000001.1"/>
</dbReference>
<dbReference type="InterPro" id="IPR013783">
    <property type="entry name" value="Ig-like_fold"/>
</dbReference>
<comment type="caution">
    <text evidence="2">The sequence shown here is derived from an EMBL/GenBank/DDBJ whole genome shotgun (WGS) entry which is preliminary data.</text>
</comment>
<feature type="domain" description="Fibronectin type-III" evidence="1">
    <location>
        <begin position="632"/>
        <end position="723"/>
    </location>
</feature>
<dbReference type="PROSITE" id="PS50853">
    <property type="entry name" value="FN3"/>
    <property type="match status" value="1"/>
</dbReference>
<dbReference type="Gene3D" id="2.60.40.10">
    <property type="entry name" value="Immunoglobulins"/>
    <property type="match status" value="5"/>
</dbReference>
<gene>
    <name evidence="2" type="ORF">J2I48_00365</name>
</gene>
<proteinExistence type="predicted"/>
<dbReference type="AlphaFoldDB" id="A0A939JVX8"/>
<evidence type="ECO:0000313" key="2">
    <source>
        <dbReference type="EMBL" id="MBO0929424.1"/>
    </source>
</evidence>
<reference evidence="2 3" key="1">
    <citation type="submission" date="2021-03" db="EMBL/GenBank/DDBJ databases">
        <title>Fibrella sp. HMF5036 genome sequencing and assembly.</title>
        <authorList>
            <person name="Kang H."/>
            <person name="Kim H."/>
            <person name="Bae S."/>
            <person name="Joh K."/>
        </authorList>
    </citation>
    <scope>NUCLEOTIDE SEQUENCE [LARGE SCALE GENOMIC DNA]</scope>
    <source>
        <strain evidence="2 3">HMF5036</strain>
    </source>
</reference>